<dbReference type="HOGENOM" id="CLU_035243_2_1_1"/>
<dbReference type="GO" id="GO:0046982">
    <property type="term" value="F:protein heterodimerization activity"/>
    <property type="evidence" value="ECO:0007669"/>
    <property type="project" value="InterPro"/>
</dbReference>
<reference evidence="9" key="4">
    <citation type="journal article" date="2015" name="G3 (Bethesda)">
        <title>Genome sequences of three phytopathogenic species of the Magnaporthaceae family of fungi.</title>
        <authorList>
            <person name="Okagaki L.H."/>
            <person name="Nunes C.C."/>
            <person name="Sailsbery J."/>
            <person name="Clay B."/>
            <person name="Brown D."/>
            <person name="John T."/>
            <person name="Oh Y."/>
            <person name="Young N."/>
            <person name="Fitzgerald M."/>
            <person name="Haas B.J."/>
            <person name="Zeng Q."/>
            <person name="Young S."/>
            <person name="Adiconis X."/>
            <person name="Fan L."/>
            <person name="Levin J.Z."/>
            <person name="Mitchell T.K."/>
            <person name="Okubara P.A."/>
            <person name="Farman M.L."/>
            <person name="Kohn L.M."/>
            <person name="Birren B."/>
            <person name="Ma L.-J."/>
            <person name="Dean R.A."/>
        </authorList>
    </citation>
    <scope>NUCLEOTIDE SEQUENCE</scope>
    <source>
        <strain evidence="9">R3-111a-1</strain>
    </source>
</reference>
<evidence type="ECO:0000256" key="4">
    <source>
        <dbReference type="ARBA" id="ARBA00023163"/>
    </source>
</evidence>
<evidence type="ECO:0000313" key="10">
    <source>
        <dbReference type="Proteomes" id="UP000006039"/>
    </source>
</evidence>
<dbReference type="GO" id="GO:0051123">
    <property type="term" value="P:RNA polymerase II preinitiation complex assembly"/>
    <property type="evidence" value="ECO:0007669"/>
    <property type="project" value="InterPro"/>
</dbReference>
<reference evidence="10" key="1">
    <citation type="submission" date="2010-07" db="EMBL/GenBank/DDBJ databases">
        <title>The genome sequence of Gaeumannomyces graminis var. tritici strain R3-111a-1.</title>
        <authorList>
            <consortium name="The Broad Institute Genome Sequencing Platform"/>
            <person name="Ma L.-J."/>
            <person name="Dead R."/>
            <person name="Young S."/>
            <person name="Zeng Q."/>
            <person name="Koehrsen M."/>
            <person name="Alvarado L."/>
            <person name="Berlin A."/>
            <person name="Chapman S.B."/>
            <person name="Chen Z."/>
            <person name="Freedman E."/>
            <person name="Gellesch M."/>
            <person name="Goldberg J."/>
            <person name="Griggs A."/>
            <person name="Gujja S."/>
            <person name="Heilman E.R."/>
            <person name="Heiman D."/>
            <person name="Hepburn T."/>
            <person name="Howarth C."/>
            <person name="Jen D."/>
            <person name="Larson L."/>
            <person name="Mehta T."/>
            <person name="Neiman D."/>
            <person name="Pearson M."/>
            <person name="Roberts A."/>
            <person name="Saif S."/>
            <person name="Shea T."/>
            <person name="Shenoy N."/>
            <person name="Sisk P."/>
            <person name="Stolte C."/>
            <person name="Sykes S."/>
            <person name="Walk T."/>
            <person name="White J."/>
            <person name="Yandava C."/>
            <person name="Haas B."/>
            <person name="Nusbaum C."/>
            <person name="Birren B."/>
        </authorList>
    </citation>
    <scope>NUCLEOTIDE SEQUENCE [LARGE SCALE GENOMIC DNA]</scope>
    <source>
        <strain evidence="10">R3-111a-1</strain>
    </source>
</reference>
<feature type="region of interest" description="Disordered" evidence="6">
    <location>
        <begin position="1"/>
        <end position="189"/>
    </location>
</feature>
<feature type="compositionally biased region" description="Gly residues" evidence="6">
    <location>
        <begin position="148"/>
        <end position="165"/>
    </location>
</feature>
<protein>
    <recommendedName>
        <fullName evidence="7">TAFII28-like protein domain-containing protein</fullName>
    </recommendedName>
</protein>
<dbReference type="Gene3D" id="1.10.20.10">
    <property type="entry name" value="Histone, subunit A"/>
    <property type="match status" value="1"/>
</dbReference>
<dbReference type="EnsemblFungi" id="EJT70118">
    <property type="protein sequence ID" value="EJT70118"/>
    <property type="gene ID" value="GGTG_12291"/>
</dbReference>
<reference evidence="8" key="3">
    <citation type="submission" date="2010-09" db="EMBL/GenBank/DDBJ databases">
        <title>Annotation of Gaeumannomyces graminis var. tritici R3-111a-1.</title>
        <authorList>
            <consortium name="The Broad Institute Genome Sequencing Platform"/>
            <person name="Ma L.-J."/>
            <person name="Dead R."/>
            <person name="Young S.K."/>
            <person name="Zeng Q."/>
            <person name="Gargeya S."/>
            <person name="Fitzgerald M."/>
            <person name="Haas B."/>
            <person name="Abouelleil A."/>
            <person name="Alvarado L."/>
            <person name="Arachchi H.M."/>
            <person name="Berlin A."/>
            <person name="Brown A."/>
            <person name="Chapman S.B."/>
            <person name="Chen Z."/>
            <person name="Dunbar C."/>
            <person name="Freedman E."/>
            <person name="Gearin G."/>
            <person name="Gellesch M."/>
            <person name="Goldberg J."/>
            <person name="Griggs A."/>
            <person name="Gujja S."/>
            <person name="Heiman D."/>
            <person name="Howarth C."/>
            <person name="Larson L."/>
            <person name="Lui A."/>
            <person name="MacDonald P.J.P."/>
            <person name="Mehta T."/>
            <person name="Montmayeur A."/>
            <person name="Murphy C."/>
            <person name="Neiman D."/>
            <person name="Pearson M."/>
            <person name="Priest M."/>
            <person name="Roberts A."/>
            <person name="Saif S."/>
            <person name="Shea T."/>
            <person name="Shenoy N."/>
            <person name="Sisk P."/>
            <person name="Stolte C."/>
            <person name="Sykes S."/>
            <person name="Yandava C."/>
            <person name="Wortman J."/>
            <person name="Nusbaum C."/>
            <person name="Birren B."/>
        </authorList>
    </citation>
    <scope>NUCLEOTIDE SEQUENCE</scope>
    <source>
        <strain evidence="8">R3-111a-1</strain>
    </source>
</reference>
<feature type="compositionally biased region" description="Polar residues" evidence="6">
    <location>
        <begin position="10"/>
        <end position="28"/>
    </location>
</feature>
<reference evidence="8" key="2">
    <citation type="submission" date="2010-07" db="EMBL/GenBank/DDBJ databases">
        <authorList>
            <consortium name="The Broad Institute Genome Sequencing Platform"/>
            <consortium name="Broad Institute Genome Sequencing Center for Infectious Disease"/>
            <person name="Ma L.-J."/>
            <person name="Dead R."/>
            <person name="Young S."/>
            <person name="Zeng Q."/>
            <person name="Koehrsen M."/>
            <person name="Alvarado L."/>
            <person name="Berlin A."/>
            <person name="Chapman S.B."/>
            <person name="Chen Z."/>
            <person name="Freedman E."/>
            <person name="Gellesch M."/>
            <person name="Goldberg J."/>
            <person name="Griggs A."/>
            <person name="Gujja S."/>
            <person name="Heilman E.R."/>
            <person name="Heiman D."/>
            <person name="Hepburn T."/>
            <person name="Howarth C."/>
            <person name="Jen D."/>
            <person name="Larson L."/>
            <person name="Mehta T."/>
            <person name="Neiman D."/>
            <person name="Pearson M."/>
            <person name="Roberts A."/>
            <person name="Saif S."/>
            <person name="Shea T."/>
            <person name="Shenoy N."/>
            <person name="Sisk P."/>
            <person name="Stolte C."/>
            <person name="Sykes S."/>
            <person name="Walk T."/>
            <person name="White J."/>
            <person name="Yandava C."/>
            <person name="Haas B."/>
            <person name="Nusbaum C."/>
            <person name="Birren B."/>
        </authorList>
    </citation>
    <scope>NUCLEOTIDE SEQUENCE</scope>
    <source>
        <strain evidence="8">R3-111a-1</strain>
    </source>
</reference>
<dbReference type="OrthoDB" id="28335at2759"/>
<organism evidence="8">
    <name type="scientific">Gaeumannomyces tritici (strain R3-111a-1)</name>
    <name type="common">Wheat and barley take-all root rot fungus</name>
    <name type="synonym">Gaeumannomyces graminis var. tritici</name>
    <dbReference type="NCBI Taxonomy" id="644352"/>
    <lineage>
        <taxon>Eukaryota</taxon>
        <taxon>Fungi</taxon>
        <taxon>Dikarya</taxon>
        <taxon>Ascomycota</taxon>
        <taxon>Pezizomycotina</taxon>
        <taxon>Sordariomycetes</taxon>
        <taxon>Sordariomycetidae</taxon>
        <taxon>Magnaporthales</taxon>
        <taxon>Magnaporthaceae</taxon>
        <taxon>Gaeumannomyces</taxon>
    </lineage>
</organism>
<evidence type="ECO:0000256" key="3">
    <source>
        <dbReference type="ARBA" id="ARBA00023015"/>
    </source>
</evidence>
<comment type="similarity">
    <text evidence="2">Belongs to the TAF11 family.</text>
</comment>
<evidence type="ECO:0000256" key="2">
    <source>
        <dbReference type="ARBA" id="ARBA00009788"/>
    </source>
</evidence>
<sequence length="428" mass="45527">MASSPPPAAYSQTPTALSPPHTAQTHISPTTTTTAAPAPAPKSKKRPSIADGVGSAQQQPPSLKRRKASIMSIASTGSAHPLRQTSFPPEDVGGPRSPSVDMDAMSIVSGSQVSAAGRPAKKKRGRKSKADKAREAREQTPSLINGRSGAGGGSVVGGAGGGGADGRSTTGAAAAGAGGGDQADDDDDENDVVHMSITSARRSEAQTAEEKRLRAMLTRCMDTDQFDRFGNWRAAKLPDQVVRRVVNATVSQSVPSQIVIAVRTVTKFYLCDIIRIAREVQAEWIAAGAEVQAAGFAEDENGHIVINQEMSWPGKVMSAEEEERMHATNAEAEGAAGNSFTDSSTGMPTQGSMSFASRNEEIHQQTREVILREPPRGPLRPEHLREALRRYQESAQSQGIGSLRIWQEQQKSGVERFPSRTGGRRIFK</sequence>
<name>J3PFL6_GAET3</name>
<dbReference type="STRING" id="644352.J3PFL6"/>
<dbReference type="SUPFAM" id="SSF47113">
    <property type="entry name" value="Histone-fold"/>
    <property type="match status" value="1"/>
</dbReference>
<reference evidence="9" key="5">
    <citation type="submission" date="2018-04" db="UniProtKB">
        <authorList>
            <consortium name="EnsemblFungi"/>
        </authorList>
    </citation>
    <scope>IDENTIFICATION</scope>
    <source>
        <strain evidence="9">R3-111a-1</strain>
    </source>
</reference>
<dbReference type="EMBL" id="GL385402">
    <property type="protein sequence ID" value="EJT70118.1"/>
    <property type="molecule type" value="Genomic_DNA"/>
</dbReference>
<feature type="region of interest" description="Disordered" evidence="6">
    <location>
        <begin position="332"/>
        <end position="353"/>
    </location>
</feature>
<feature type="compositionally biased region" description="Basic and acidic residues" evidence="6">
    <location>
        <begin position="128"/>
        <end position="138"/>
    </location>
</feature>
<evidence type="ECO:0000256" key="5">
    <source>
        <dbReference type="ARBA" id="ARBA00023242"/>
    </source>
</evidence>
<dbReference type="PANTHER" id="PTHR13218:SF8">
    <property type="entry name" value="TRANSCRIPTION INITIATION FACTOR TFIID SUBUNIT 11"/>
    <property type="match status" value="1"/>
</dbReference>
<dbReference type="GO" id="GO:0016251">
    <property type="term" value="F:RNA polymerase II general transcription initiation factor activity"/>
    <property type="evidence" value="ECO:0007669"/>
    <property type="project" value="TreeGrafter"/>
</dbReference>
<feature type="compositionally biased region" description="Polar residues" evidence="6">
    <location>
        <begin position="72"/>
        <end position="87"/>
    </location>
</feature>
<keyword evidence="5" id="KW-0539">Nucleus</keyword>
<feature type="compositionally biased region" description="Low complexity" evidence="6">
    <location>
        <begin position="166"/>
        <end position="175"/>
    </location>
</feature>
<evidence type="ECO:0000259" key="7">
    <source>
        <dbReference type="Pfam" id="PF04719"/>
    </source>
</evidence>
<dbReference type="GO" id="GO:0005669">
    <property type="term" value="C:transcription factor TFIID complex"/>
    <property type="evidence" value="ECO:0007669"/>
    <property type="project" value="InterPro"/>
</dbReference>
<feature type="domain" description="TAFII28-like protein" evidence="7">
    <location>
        <begin position="217"/>
        <end position="292"/>
    </location>
</feature>
<evidence type="ECO:0000256" key="1">
    <source>
        <dbReference type="ARBA" id="ARBA00004123"/>
    </source>
</evidence>
<gene>
    <name evidence="9" type="primary">20352749</name>
    <name evidence="8" type="ORF">GGTG_12291</name>
</gene>
<keyword evidence="3" id="KW-0805">Transcription regulation</keyword>
<dbReference type="eggNOG" id="KOG3219">
    <property type="taxonomic scope" value="Eukaryota"/>
</dbReference>
<dbReference type="RefSeq" id="XP_009228452.1">
    <property type="nucleotide sequence ID" value="XM_009230188.1"/>
</dbReference>
<dbReference type="PANTHER" id="PTHR13218">
    <property type="entry name" value="TRANSCRIPTION INITIATION FACTOR TFIID SUBUNIT 11-RELATED"/>
    <property type="match status" value="1"/>
</dbReference>
<dbReference type="AlphaFoldDB" id="J3PFL6"/>
<keyword evidence="10" id="KW-1185">Reference proteome</keyword>
<dbReference type="InterPro" id="IPR009072">
    <property type="entry name" value="Histone-fold"/>
</dbReference>
<dbReference type="Proteomes" id="UP000006039">
    <property type="component" value="Unassembled WGS sequence"/>
</dbReference>
<comment type="subcellular location">
    <subcellularLocation>
        <location evidence="1">Nucleus</location>
    </subcellularLocation>
</comment>
<dbReference type="Pfam" id="PF04719">
    <property type="entry name" value="TAFII28"/>
    <property type="match status" value="1"/>
</dbReference>
<evidence type="ECO:0000313" key="8">
    <source>
        <dbReference type="EMBL" id="EJT70118.1"/>
    </source>
</evidence>
<dbReference type="InterPro" id="IPR006809">
    <property type="entry name" value="TAFII28_dom"/>
</dbReference>
<dbReference type="VEuPathDB" id="FungiDB:GGTG_12291"/>
<accession>J3PFL6</accession>
<keyword evidence="4" id="KW-0804">Transcription</keyword>
<evidence type="ECO:0000313" key="9">
    <source>
        <dbReference type="EnsemblFungi" id="EJT70118"/>
    </source>
</evidence>
<dbReference type="GeneID" id="20352749"/>
<dbReference type="InterPro" id="IPR045127">
    <property type="entry name" value="TAF11-like"/>
</dbReference>
<evidence type="ECO:0000256" key="6">
    <source>
        <dbReference type="SAM" id="MobiDB-lite"/>
    </source>
</evidence>
<feature type="region of interest" description="Disordered" evidence="6">
    <location>
        <begin position="409"/>
        <end position="428"/>
    </location>
</feature>
<feature type="compositionally biased region" description="Polar residues" evidence="6">
    <location>
        <begin position="339"/>
        <end position="353"/>
    </location>
</feature>
<proteinExistence type="inferred from homology"/>